<keyword evidence="3" id="KW-1185">Reference proteome</keyword>
<protein>
    <submittedName>
        <fullName evidence="4">SH2 domain-containing protein</fullName>
    </submittedName>
</protein>
<evidence type="ECO:0000313" key="2">
    <source>
        <dbReference type="EMBL" id="VDP80710.1"/>
    </source>
</evidence>
<evidence type="ECO:0000313" key="4">
    <source>
        <dbReference type="WBParaSite" id="ECPE_0000731201-mRNA-1"/>
    </source>
</evidence>
<feature type="compositionally biased region" description="Polar residues" evidence="1">
    <location>
        <begin position="463"/>
        <end position="474"/>
    </location>
</feature>
<evidence type="ECO:0000313" key="3">
    <source>
        <dbReference type="Proteomes" id="UP000272942"/>
    </source>
</evidence>
<reference evidence="2 3" key="2">
    <citation type="submission" date="2018-11" db="EMBL/GenBank/DDBJ databases">
        <authorList>
            <consortium name="Pathogen Informatics"/>
        </authorList>
    </citation>
    <scope>NUCLEOTIDE SEQUENCE [LARGE SCALE GENOMIC DNA]</scope>
    <source>
        <strain evidence="2 3">Egypt</strain>
    </source>
</reference>
<reference evidence="4" key="1">
    <citation type="submission" date="2016-06" db="UniProtKB">
        <authorList>
            <consortium name="WormBaseParasite"/>
        </authorList>
    </citation>
    <scope>IDENTIFICATION</scope>
</reference>
<gene>
    <name evidence="2" type="ORF">ECPE_LOCUS7296</name>
</gene>
<dbReference type="Proteomes" id="UP000272942">
    <property type="component" value="Unassembled WGS sequence"/>
</dbReference>
<feature type="region of interest" description="Disordered" evidence="1">
    <location>
        <begin position="457"/>
        <end position="486"/>
    </location>
</feature>
<dbReference type="AlphaFoldDB" id="A0A183AK11"/>
<sequence>MSPSDERQVVTNEALNMLEVYLNFESLDDAVMEEEVCDIAVQGDTNAIPDFVPVTNSLRKKFALGDPLNRARKSLAGLARPVKLSNDHCALCGTDVSEIRRKSRSALSAQCSPERLIPLETRHSLPFGCERLLQTGRRRTTCDQDQNNPVFVFCHTEEPSDTEELVSPCPLPVIELPPLDSQPQPVCDKVEGSDPFQRQQSSFSNSASLGQYSLPALDVPSRTPSQLKAHSLVQNALTPRGDGPPGWVMRSHSAGSNVLQKQNLIQPGVHWPPQFDSVDSAYSYTRCESVHSAPGDARNNVKPSKVKRDSTRKWFRFSLSKIRRKSSRPSDHPRDSQGFDVIPNSTEDSVNEGIPATQKQSRPSRPNLGLDSLLHLIPRWFRGQDMSPDPYVAPGFPVRLRRSMFRNVSRRKRRKACEQTIEKTMTDGKSTKRVPQLSPIYIPDRLNERCTRVREDCTAPNGIPSTPQVNSPAPNGSIGDLAGSNRLTSPTVLSEVSRLYEEIIHTAEGGRLGESTVQLWRSVTDQAVTTDSIPVSYTSFAHAYPIFIQMHTVSAKTG</sequence>
<dbReference type="EMBL" id="UZAN01044406">
    <property type="protein sequence ID" value="VDP80710.1"/>
    <property type="molecule type" value="Genomic_DNA"/>
</dbReference>
<proteinExistence type="predicted"/>
<feature type="region of interest" description="Disordered" evidence="1">
    <location>
        <begin position="185"/>
        <end position="204"/>
    </location>
</feature>
<feature type="compositionally biased region" description="Basic and acidic residues" evidence="1">
    <location>
        <begin position="328"/>
        <end position="337"/>
    </location>
</feature>
<name>A0A183AK11_9TREM</name>
<accession>A0A183AK11</accession>
<evidence type="ECO:0000256" key="1">
    <source>
        <dbReference type="SAM" id="MobiDB-lite"/>
    </source>
</evidence>
<feature type="region of interest" description="Disordered" evidence="1">
    <location>
        <begin position="322"/>
        <end position="367"/>
    </location>
</feature>
<dbReference type="WBParaSite" id="ECPE_0000731201-mRNA-1">
    <property type="protein sequence ID" value="ECPE_0000731201-mRNA-1"/>
    <property type="gene ID" value="ECPE_0000731201"/>
</dbReference>
<organism evidence="4">
    <name type="scientific">Echinostoma caproni</name>
    <dbReference type="NCBI Taxonomy" id="27848"/>
    <lineage>
        <taxon>Eukaryota</taxon>
        <taxon>Metazoa</taxon>
        <taxon>Spiralia</taxon>
        <taxon>Lophotrochozoa</taxon>
        <taxon>Platyhelminthes</taxon>
        <taxon>Trematoda</taxon>
        <taxon>Digenea</taxon>
        <taxon>Plagiorchiida</taxon>
        <taxon>Echinostomata</taxon>
        <taxon>Echinostomatoidea</taxon>
        <taxon>Echinostomatidae</taxon>
        <taxon>Echinostoma</taxon>
    </lineage>
</organism>
<dbReference type="OrthoDB" id="6227903at2759"/>